<accession>A0ABQ5CQ37</accession>
<dbReference type="PANTHER" id="PTHR42648">
    <property type="entry name" value="TRANSPOSASE, PUTATIVE-RELATED"/>
    <property type="match status" value="1"/>
</dbReference>
<reference evidence="2" key="1">
    <citation type="journal article" date="2022" name="Int. J. Mol. Sci.">
        <title>Draft Genome of Tanacetum Coccineum: Genomic Comparison of Closely Related Tanacetum-Family Plants.</title>
        <authorList>
            <person name="Yamashiro T."/>
            <person name="Shiraishi A."/>
            <person name="Nakayama K."/>
            <person name="Satake H."/>
        </authorList>
    </citation>
    <scope>NUCLEOTIDE SEQUENCE</scope>
</reference>
<evidence type="ECO:0000313" key="2">
    <source>
        <dbReference type="EMBL" id="GJT29211.1"/>
    </source>
</evidence>
<protein>
    <submittedName>
        <fullName evidence="2">Retrovirus-related pol polyprotein from transposon TNT 1-94</fullName>
    </submittedName>
</protein>
<gene>
    <name evidence="2" type="ORF">Tco_0909486</name>
</gene>
<dbReference type="SUPFAM" id="SSF53098">
    <property type="entry name" value="Ribonuclease H-like"/>
    <property type="match status" value="1"/>
</dbReference>
<dbReference type="Proteomes" id="UP001151760">
    <property type="component" value="Unassembled WGS sequence"/>
</dbReference>
<organism evidence="2 3">
    <name type="scientific">Tanacetum coccineum</name>
    <dbReference type="NCBI Taxonomy" id="301880"/>
    <lineage>
        <taxon>Eukaryota</taxon>
        <taxon>Viridiplantae</taxon>
        <taxon>Streptophyta</taxon>
        <taxon>Embryophyta</taxon>
        <taxon>Tracheophyta</taxon>
        <taxon>Spermatophyta</taxon>
        <taxon>Magnoliopsida</taxon>
        <taxon>eudicotyledons</taxon>
        <taxon>Gunneridae</taxon>
        <taxon>Pentapetalae</taxon>
        <taxon>asterids</taxon>
        <taxon>campanulids</taxon>
        <taxon>Asterales</taxon>
        <taxon>Asteraceae</taxon>
        <taxon>Asteroideae</taxon>
        <taxon>Anthemideae</taxon>
        <taxon>Anthemidinae</taxon>
        <taxon>Tanacetum</taxon>
    </lineage>
</organism>
<reference evidence="2" key="2">
    <citation type="submission" date="2022-01" db="EMBL/GenBank/DDBJ databases">
        <authorList>
            <person name="Yamashiro T."/>
            <person name="Shiraishi A."/>
            <person name="Satake H."/>
            <person name="Nakayama K."/>
        </authorList>
    </citation>
    <scope>NUCLEOTIDE SEQUENCE</scope>
</reference>
<evidence type="ECO:0000259" key="1">
    <source>
        <dbReference type="PROSITE" id="PS50994"/>
    </source>
</evidence>
<dbReference type="InterPro" id="IPR001584">
    <property type="entry name" value="Integrase_cat-core"/>
</dbReference>
<dbReference type="PANTHER" id="PTHR42648:SF32">
    <property type="entry name" value="RIBONUCLEASE H-LIKE DOMAIN, GAG-PRE-INTEGRASE DOMAIN PROTEIN-RELATED"/>
    <property type="match status" value="1"/>
</dbReference>
<dbReference type="Gene3D" id="3.30.420.10">
    <property type="entry name" value="Ribonuclease H-like superfamily/Ribonuclease H"/>
    <property type="match status" value="1"/>
</dbReference>
<comment type="caution">
    <text evidence="2">The sequence shown here is derived from an EMBL/GenBank/DDBJ whole genome shotgun (WGS) entry which is preliminary data.</text>
</comment>
<feature type="domain" description="Integrase catalytic" evidence="1">
    <location>
        <begin position="91"/>
        <end position="189"/>
    </location>
</feature>
<dbReference type="Pfam" id="PF13976">
    <property type="entry name" value="gag_pre-integrs"/>
    <property type="match status" value="1"/>
</dbReference>
<dbReference type="InterPro" id="IPR036397">
    <property type="entry name" value="RNaseH_sf"/>
</dbReference>
<dbReference type="InterPro" id="IPR012337">
    <property type="entry name" value="RNaseH-like_sf"/>
</dbReference>
<dbReference type="InterPro" id="IPR039537">
    <property type="entry name" value="Retrotran_Ty1/copia-like"/>
</dbReference>
<dbReference type="EMBL" id="BQNB010014525">
    <property type="protein sequence ID" value="GJT29211.1"/>
    <property type="molecule type" value="Genomic_DNA"/>
</dbReference>
<dbReference type="InterPro" id="IPR025724">
    <property type="entry name" value="GAG-pre-integrase_dom"/>
</dbReference>
<name>A0ABQ5CQ37_9ASTR</name>
<dbReference type="PROSITE" id="PS50994">
    <property type="entry name" value="INTEGRASE"/>
    <property type="match status" value="1"/>
</dbReference>
<proteinExistence type="predicted"/>
<sequence>MMKSSTICLLSKASKNKSWLWHRRLNHLNFDTVNDLKRKDLVSGLPRLNFEKDYLCSACQLGKSKKHTHTPIAENTNLEVLNTLHMDLCRPIYIRTDNGTKFVNQVLTEYYECVVIFHQNSVPKTPQQNDVVKRQNRTLVEAARTMLIFSKALMFLCAEAVATACYTQNRSCIHTRHNKTPYELVHDKKHDLTFFRVFGALCYPNNDSEDLGKLQQ</sequence>
<evidence type="ECO:0000313" key="3">
    <source>
        <dbReference type="Proteomes" id="UP001151760"/>
    </source>
</evidence>
<keyword evidence="3" id="KW-1185">Reference proteome</keyword>